<comment type="catalytic activity">
    <reaction evidence="1">
        <text>Transfers a segment of a (1-&gt;4)-alpha-D-glucan chain to a primary hydroxy group in a similar glucan chain.</text>
        <dbReference type="EC" id="2.4.1.18"/>
    </reaction>
</comment>
<dbReference type="InterPro" id="IPR013780">
    <property type="entry name" value="Glyco_hydro_b"/>
</dbReference>
<dbReference type="CDD" id="cd02854">
    <property type="entry name" value="E_set_GBE_euk_N"/>
    <property type="match status" value="1"/>
</dbReference>
<evidence type="ECO:0000256" key="1">
    <source>
        <dbReference type="ARBA" id="ARBA00000826"/>
    </source>
</evidence>
<comment type="pathway">
    <text evidence="7">Glycan biosynthesis.</text>
</comment>
<dbReference type="OMA" id="IPDYWIK"/>
<keyword evidence="6" id="KW-0934">Plastid</keyword>
<reference evidence="10" key="1">
    <citation type="submission" date="2021-01" db="EMBL/GenBank/DDBJ databases">
        <authorList>
            <person name="Corre E."/>
            <person name="Pelletier E."/>
            <person name="Niang G."/>
            <person name="Scheremetjew M."/>
            <person name="Finn R."/>
            <person name="Kale V."/>
            <person name="Holt S."/>
            <person name="Cochrane G."/>
            <person name="Meng A."/>
            <person name="Brown T."/>
            <person name="Cohen L."/>
        </authorList>
    </citation>
    <scope>NUCLEOTIDE SEQUENCE</scope>
    <source>
        <strain evidence="10">RCC1614</strain>
    </source>
</reference>
<evidence type="ECO:0000256" key="4">
    <source>
        <dbReference type="ARBA" id="ARBA00012541"/>
    </source>
</evidence>
<dbReference type="SUPFAM" id="SSF81296">
    <property type="entry name" value="E set domains"/>
    <property type="match status" value="1"/>
</dbReference>
<comment type="similarity">
    <text evidence="3">Belongs to the glycosyl hydrolase 13 family. GlgB subfamily.</text>
</comment>
<dbReference type="CDD" id="cd11321">
    <property type="entry name" value="AmyAc_bac_euk_BE"/>
    <property type="match status" value="1"/>
</dbReference>
<dbReference type="GO" id="GO:0004553">
    <property type="term" value="F:hydrolase activity, hydrolyzing O-glycosyl compounds"/>
    <property type="evidence" value="ECO:0007669"/>
    <property type="project" value="InterPro"/>
</dbReference>
<evidence type="ECO:0000256" key="6">
    <source>
        <dbReference type="ARBA" id="ARBA00023234"/>
    </source>
</evidence>
<dbReference type="AlphaFoldDB" id="A0A7R9T6L5"/>
<feature type="domain" description="Glycosyl hydrolase family 13 catalytic" evidence="9">
    <location>
        <begin position="417"/>
        <end position="793"/>
    </location>
</feature>
<dbReference type="EC" id="2.4.1.18" evidence="4"/>
<organism evidence="10">
    <name type="scientific">Micromonas pusilla</name>
    <name type="common">Picoplanktonic green alga</name>
    <name type="synonym">Chromulina pusilla</name>
    <dbReference type="NCBI Taxonomy" id="38833"/>
    <lineage>
        <taxon>Eukaryota</taxon>
        <taxon>Viridiplantae</taxon>
        <taxon>Chlorophyta</taxon>
        <taxon>Mamiellophyceae</taxon>
        <taxon>Mamiellales</taxon>
        <taxon>Mamiellaceae</taxon>
        <taxon>Micromonas</taxon>
    </lineage>
</organism>
<dbReference type="FunFam" id="2.60.40.10:FF:000250">
    <property type="entry name" value="1,4-alpha-glucan-branching enzyme, chloroplastic/amyloplastic"/>
    <property type="match status" value="1"/>
</dbReference>
<dbReference type="PANTHER" id="PTHR43651">
    <property type="entry name" value="1,4-ALPHA-GLUCAN-BRANCHING ENZYME"/>
    <property type="match status" value="1"/>
</dbReference>
<dbReference type="Gene3D" id="2.60.40.1180">
    <property type="entry name" value="Golgi alpha-mannosidase II"/>
    <property type="match status" value="1"/>
</dbReference>
<evidence type="ECO:0000256" key="5">
    <source>
        <dbReference type="ARBA" id="ARBA00022679"/>
    </source>
</evidence>
<feature type="region of interest" description="Disordered" evidence="8">
    <location>
        <begin position="78"/>
        <end position="206"/>
    </location>
</feature>
<proteinExistence type="inferred from homology"/>
<dbReference type="SUPFAM" id="SSF51011">
    <property type="entry name" value="Glycosyl hydrolase domain"/>
    <property type="match status" value="1"/>
</dbReference>
<dbReference type="SUPFAM" id="SSF51445">
    <property type="entry name" value="(Trans)glycosidases"/>
    <property type="match status" value="1"/>
</dbReference>
<dbReference type="GO" id="GO:0003844">
    <property type="term" value="F:1,4-alpha-glucan branching enzyme activity"/>
    <property type="evidence" value="ECO:0007669"/>
    <property type="project" value="UniProtKB-EC"/>
</dbReference>
<dbReference type="Gene3D" id="3.20.20.80">
    <property type="entry name" value="Glycosidases"/>
    <property type="match status" value="1"/>
</dbReference>
<dbReference type="Gene3D" id="2.60.40.10">
    <property type="entry name" value="Immunoglobulins"/>
    <property type="match status" value="1"/>
</dbReference>
<dbReference type="EMBL" id="HBDY01000094">
    <property type="protein sequence ID" value="CAD8226738.1"/>
    <property type="molecule type" value="Transcribed_RNA"/>
</dbReference>
<dbReference type="FunFam" id="3.20.20.80:FF:000001">
    <property type="entry name" value="1,4-alpha-glucan branching enzyme"/>
    <property type="match status" value="1"/>
</dbReference>
<feature type="compositionally biased region" description="Low complexity" evidence="8">
    <location>
        <begin position="153"/>
        <end position="183"/>
    </location>
</feature>
<dbReference type="Pfam" id="PF02922">
    <property type="entry name" value="CBM_48"/>
    <property type="match status" value="1"/>
</dbReference>
<dbReference type="Pfam" id="PF00128">
    <property type="entry name" value="Alpha-amylase"/>
    <property type="match status" value="1"/>
</dbReference>
<dbReference type="InterPro" id="IPR006048">
    <property type="entry name" value="A-amylase/branching_C"/>
</dbReference>
<evidence type="ECO:0000256" key="3">
    <source>
        <dbReference type="ARBA" id="ARBA00009000"/>
    </source>
</evidence>
<feature type="compositionally biased region" description="Pro residues" evidence="8">
    <location>
        <begin position="95"/>
        <end position="110"/>
    </location>
</feature>
<accession>A0A7R9T6L5</accession>
<dbReference type="PANTHER" id="PTHR43651:SF3">
    <property type="entry name" value="1,4-ALPHA-GLUCAN-BRANCHING ENZYME"/>
    <property type="match status" value="1"/>
</dbReference>
<sequence length="927" mass="103020">MSSVGAVSSHAVVALAGIKSSREKYGSGARIARRTVAFTPASFTKRARKAKFSLRASDVDDELAAVAAAVEALRLENERLKADLDPNSVTSKGASPPPPPPPAPPLPPTPMQQAESDTIPSEPPTPVPPPSPPSNPESSEPHVPPVEDVKPEPSFAAAAGGSSHAPPGVSASSSGSGSAGPSAKDFVPVTPTRENTKPIYGANVLPMNEPPASERFANFEYPPITTDGMGVCMLDGTLNQFRDHLGYRWSKYCALRDAIDQNEGGIELFSRGYEKMGFNRSPEGITYREWAPNATAACLFGDFNQWSTGADGVWMTKNDFGVFEVFMPNNADGSPAISHGTRVKIHLEIEGQEPVDKIPAWIKFAVQAPDEIPFNGIYYDPPDSEVYKFQYARPQSPPELRIYEAHVGMSSTEPKINSYVEFADDVIPRIAQLGYNAVQLMAVQEHAYYASFGYHVTNFFAVSSRCGTPDELKYLIDTAHSYGIVVLMDIVHSHASSNSLDGINMFDGSNGQYFHDGPQGYHWMWDSRCFNYGNWEVIRFLLSNLRYWMEEFKFDGFRFDGVTSMMYSHHGLQMAFTGDYNEYFGMATDVDAMVYLMLANDMLHTLYDGHVLTAAEDVSGMPTLARPVSEGGVGFDYRLQMAIADKWVEVLSEWGMDENWDMGNLVHTLENRRWGEKAIAYAESHDQALVGDKTTAFWLMDKEMYDHMSTLTPDHPVVTRGIAIHKMIRQLTMCLGGEGYLNFMGNEFGHPEWIDFPRGDRVEASTGEFVPGNGNSYHLCRRRFDLADMDHLRYKYLNAFDAAMNNIAGRFKYLCSDHQYTSLKDDGDKMIVVERGDLVFIFNFHPNQSYSDYRIGTKQGGMYKLVLSSDNPEFGGYSNLWTYSAPDIKADEWEFNGRPASMLIYAPSRSVSVYAPADLAIEKMEYA</sequence>
<name>A0A7R9T6L5_MICPS</name>
<comment type="subcellular location">
    <subcellularLocation>
        <location evidence="2">Plastid</location>
        <location evidence="2">Amyloplast</location>
    </subcellularLocation>
</comment>
<dbReference type="InterPro" id="IPR004193">
    <property type="entry name" value="Glyco_hydro_13_N"/>
</dbReference>
<evidence type="ECO:0000256" key="2">
    <source>
        <dbReference type="ARBA" id="ARBA00004602"/>
    </source>
</evidence>
<evidence type="ECO:0000256" key="8">
    <source>
        <dbReference type="SAM" id="MobiDB-lite"/>
    </source>
</evidence>
<dbReference type="InterPro" id="IPR013783">
    <property type="entry name" value="Ig-like_fold"/>
</dbReference>
<evidence type="ECO:0000256" key="7">
    <source>
        <dbReference type="ARBA" id="ARBA00060592"/>
    </source>
</evidence>
<gene>
    <name evidence="10" type="ORF">MPUS1402_LOCUS62</name>
</gene>
<dbReference type="InterPro" id="IPR014756">
    <property type="entry name" value="Ig_E-set"/>
</dbReference>
<keyword evidence="5" id="KW-0808">Transferase</keyword>
<evidence type="ECO:0000259" key="9">
    <source>
        <dbReference type="SMART" id="SM00642"/>
    </source>
</evidence>
<protein>
    <recommendedName>
        <fullName evidence="4">1,4-alpha-glucan branching enzyme</fullName>
        <ecNumber evidence="4">2.4.1.18</ecNumber>
    </recommendedName>
</protein>
<dbReference type="GO" id="GO:0005975">
    <property type="term" value="P:carbohydrate metabolic process"/>
    <property type="evidence" value="ECO:0007669"/>
    <property type="project" value="InterPro"/>
</dbReference>
<dbReference type="GO" id="GO:0009501">
    <property type="term" value="C:amyloplast"/>
    <property type="evidence" value="ECO:0007669"/>
    <property type="project" value="UniProtKB-SubCell"/>
</dbReference>
<dbReference type="GO" id="GO:0043169">
    <property type="term" value="F:cation binding"/>
    <property type="evidence" value="ECO:0007669"/>
    <property type="project" value="InterPro"/>
</dbReference>
<dbReference type="Pfam" id="PF02806">
    <property type="entry name" value="Alpha-amylase_C"/>
    <property type="match status" value="1"/>
</dbReference>
<evidence type="ECO:0000313" key="10">
    <source>
        <dbReference type="EMBL" id="CAD8226738.1"/>
    </source>
</evidence>
<dbReference type="InterPro" id="IPR017853">
    <property type="entry name" value="GH"/>
</dbReference>
<dbReference type="SMART" id="SM00642">
    <property type="entry name" value="Aamy"/>
    <property type="match status" value="1"/>
</dbReference>
<keyword evidence="6" id="KW-0035">Amyloplast</keyword>
<feature type="compositionally biased region" description="Pro residues" evidence="8">
    <location>
        <begin position="121"/>
        <end position="135"/>
    </location>
</feature>
<dbReference type="InterPro" id="IPR006047">
    <property type="entry name" value="GH13_cat_dom"/>
</dbReference>